<geneLocation type="plasmid" evidence="2 3">
    <name>pPP3</name>
</geneLocation>
<evidence type="ECO:0000259" key="1">
    <source>
        <dbReference type="Pfam" id="PF04264"/>
    </source>
</evidence>
<proteinExistence type="predicted"/>
<name>A0ABM7VKK8_9BACT</name>
<keyword evidence="3" id="KW-1185">Reference proteome</keyword>
<feature type="domain" description="Lipid/polyisoprenoid-binding YceI-like" evidence="1">
    <location>
        <begin position="37"/>
        <end position="162"/>
    </location>
</feature>
<accession>A0ABM7VKK8</accession>
<dbReference type="SUPFAM" id="SSF101874">
    <property type="entry name" value="YceI-like"/>
    <property type="match status" value="1"/>
</dbReference>
<dbReference type="InterPro" id="IPR036761">
    <property type="entry name" value="TTHA0802/YceI-like_sf"/>
</dbReference>
<dbReference type="PANTHER" id="PTHR34406">
    <property type="entry name" value="PROTEIN YCEI"/>
    <property type="match status" value="1"/>
</dbReference>
<sequence>MQQHACAQKIRATQMVISFYSKAPLEDIDATNNQGVSAIDMATSKIAFVVPIIGFEFKNGLMQEHFNENYLESDQYPKATYAGDLIHFDPEKKGVQKVSTKGVLTIHGQSQSIEAKGTMERKGSEWHLICQFSVKLEDYDIEVPKLMFQKIAETISIDLQATYPLQ</sequence>
<reference evidence="2 3" key="1">
    <citation type="submission" date="2021-12" db="EMBL/GenBank/DDBJ databases">
        <title>Genome sequencing of bacteria with rrn-lacking chromosome and rrn-plasmid.</title>
        <authorList>
            <person name="Anda M."/>
            <person name="Iwasaki W."/>
        </authorList>
    </citation>
    <scope>NUCLEOTIDE SEQUENCE [LARGE SCALE GENOMIC DNA]</scope>
    <source>
        <strain evidence="2 3">NBRC 101262</strain>
        <plasmid evidence="2 3">pPP3</plasmid>
    </source>
</reference>
<organism evidence="2 3">
    <name type="scientific">Persicobacter psychrovividus</name>
    <dbReference type="NCBI Taxonomy" id="387638"/>
    <lineage>
        <taxon>Bacteria</taxon>
        <taxon>Pseudomonadati</taxon>
        <taxon>Bacteroidota</taxon>
        <taxon>Cytophagia</taxon>
        <taxon>Cytophagales</taxon>
        <taxon>Persicobacteraceae</taxon>
        <taxon>Persicobacter</taxon>
    </lineage>
</organism>
<evidence type="ECO:0000313" key="2">
    <source>
        <dbReference type="EMBL" id="BDD01510.1"/>
    </source>
</evidence>
<protein>
    <recommendedName>
        <fullName evidence="1">Lipid/polyisoprenoid-binding YceI-like domain-containing protein</fullName>
    </recommendedName>
</protein>
<gene>
    <name evidence="2" type="ORF">PEPS_37900</name>
</gene>
<dbReference type="Proteomes" id="UP001354989">
    <property type="component" value="Plasmid pPP3"/>
</dbReference>
<dbReference type="Pfam" id="PF04264">
    <property type="entry name" value="YceI"/>
    <property type="match status" value="1"/>
</dbReference>
<dbReference type="Gene3D" id="2.40.128.110">
    <property type="entry name" value="Lipid/polyisoprenoid-binding, YceI-like"/>
    <property type="match status" value="1"/>
</dbReference>
<dbReference type="PANTHER" id="PTHR34406:SF1">
    <property type="entry name" value="PROTEIN YCEI"/>
    <property type="match status" value="1"/>
</dbReference>
<dbReference type="InterPro" id="IPR007372">
    <property type="entry name" value="Lipid/polyisoprenoid-bd_YceI"/>
</dbReference>
<evidence type="ECO:0000313" key="3">
    <source>
        <dbReference type="Proteomes" id="UP001354989"/>
    </source>
</evidence>
<dbReference type="EMBL" id="AP025295">
    <property type="protein sequence ID" value="BDD01510.1"/>
    <property type="molecule type" value="Genomic_DNA"/>
</dbReference>
<keyword evidence="2" id="KW-0614">Plasmid</keyword>